<reference evidence="3" key="2">
    <citation type="submission" date="2024-04" db="EMBL/GenBank/DDBJ databases">
        <authorList>
            <person name="Chen Y."/>
            <person name="Shah S."/>
            <person name="Dougan E. K."/>
            <person name="Thang M."/>
            <person name="Chan C."/>
        </authorList>
    </citation>
    <scope>NUCLEOTIDE SEQUENCE [LARGE SCALE GENOMIC DNA]</scope>
</reference>
<dbReference type="EMBL" id="CAMXCT030006584">
    <property type="protein sequence ID" value="CAL4803749.1"/>
    <property type="molecule type" value="Genomic_DNA"/>
</dbReference>
<dbReference type="OrthoDB" id="118154at2759"/>
<dbReference type="PANTHER" id="PTHR21514:SF0">
    <property type="entry name" value="AP-4 COMPLEX ACCESSORY SUBUNIT TEPSIN"/>
    <property type="match status" value="1"/>
</dbReference>
<organism evidence="2">
    <name type="scientific">Cladocopium goreaui</name>
    <dbReference type="NCBI Taxonomy" id="2562237"/>
    <lineage>
        <taxon>Eukaryota</taxon>
        <taxon>Sar</taxon>
        <taxon>Alveolata</taxon>
        <taxon>Dinophyceae</taxon>
        <taxon>Suessiales</taxon>
        <taxon>Symbiodiniaceae</taxon>
        <taxon>Cladocopium</taxon>
    </lineage>
</organism>
<dbReference type="Gene3D" id="1.25.40.90">
    <property type="match status" value="1"/>
</dbReference>
<keyword evidence="5" id="KW-1185">Reference proteome</keyword>
<dbReference type="InterPro" id="IPR039273">
    <property type="entry name" value="TEPSIN"/>
</dbReference>
<evidence type="ECO:0000256" key="1">
    <source>
        <dbReference type="SAM" id="MobiDB-lite"/>
    </source>
</evidence>
<feature type="compositionally biased region" description="Acidic residues" evidence="1">
    <location>
        <begin position="225"/>
        <end position="234"/>
    </location>
</feature>
<feature type="compositionally biased region" description="Basic and acidic residues" evidence="1">
    <location>
        <begin position="273"/>
        <end position="287"/>
    </location>
</feature>
<evidence type="ECO:0000313" key="3">
    <source>
        <dbReference type="EMBL" id="CAL1169812.1"/>
    </source>
</evidence>
<evidence type="ECO:0000313" key="4">
    <source>
        <dbReference type="EMBL" id="CAL4803749.1"/>
    </source>
</evidence>
<sequence length="287" mass="31509">MAAIEWSDIYRATNRDNTPTPGYLFNDIVQNVSNACPSEIPALAQYLIDCVNGDHAHVKLKALFVIKTLAYRIPPFQQAFLSQPDGLGSIQEACVFTGPPSPMFGDEPYRLVREAAEGAREVLETNEFYHQEYKELSRRIVGFGNYEPPEDTKLPDGSVNVAKDVTFGDVLGTAVGGVLNGAGAIIQGVKGLFETHSRHVSGLELEGMGMDEPEVAEDPYEEEAQMQMDEEEDEYRPSTGDYIPPSVPIVSDAQAAPFHPPEAQAESDLLDFEGSHHDLIDPEAREP</sequence>
<dbReference type="EMBL" id="CAMXCT020006584">
    <property type="protein sequence ID" value="CAL1169812.1"/>
    <property type="molecule type" value="Genomic_DNA"/>
</dbReference>
<protein>
    <submittedName>
        <fullName evidence="4">Clathrin/coatomer adaptor adaptin-like N-terminal domain-containing protein</fullName>
    </submittedName>
</protein>
<dbReference type="AlphaFoldDB" id="A0A9P1GLV3"/>
<proteinExistence type="predicted"/>
<dbReference type="Proteomes" id="UP001152797">
    <property type="component" value="Unassembled WGS sequence"/>
</dbReference>
<accession>A0A9P1GLV3</accession>
<evidence type="ECO:0000313" key="5">
    <source>
        <dbReference type="Proteomes" id="UP001152797"/>
    </source>
</evidence>
<dbReference type="GO" id="GO:0032588">
    <property type="term" value="C:trans-Golgi network membrane"/>
    <property type="evidence" value="ECO:0007669"/>
    <property type="project" value="TreeGrafter"/>
</dbReference>
<name>A0A9P1GLV3_9DINO</name>
<comment type="caution">
    <text evidence="2">The sequence shown here is derived from an EMBL/GenBank/DDBJ whole genome shotgun (WGS) entry which is preliminary data.</text>
</comment>
<evidence type="ECO:0000313" key="2">
    <source>
        <dbReference type="EMBL" id="CAI4016437.1"/>
    </source>
</evidence>
<reference evidence="2" key="1">
    <citation type="submission" date="2022-10" db="EMBL/GenBank/DDBJ databases">
        <authorList>
            <person name="Chen Y."/>
            <person name="Dougan E. K."/>
            <person name="Chan C."/>
            <person name="Rhodes N."/>
            <person name="Thang M."/>
        </authorList>
    </citation>
    <scope>NUCLEOTIDE SEQUENCE</scope>
</reference>
<gene>
    <name evidence="2" type="ORF">C1SCF055_LOCUS41182</name>
</gene>
<dbReference type="PANTHER" id="PTHR21514">
    <property type="entry name" value="AP-4 COMPLEX ACCESSORY SUBUNIT TEPSIN"/>
    <property type="match status" value="1"/>
</dbReference>
<dbReference type="InterPro" id="IPR008942">
    <property type="entry name" value="ENTH_VHS"/>
</dbReference>
<dbReference type="EMBL" id="CAMXCT010006584">
    <property type="protein sequence ID" value="CAI4016437.1"/>
    <property type="molecule type" value="Genomic_DNA"/>
</dbReference>
<feature type="region of interest" description="Disordered" evidence="1">
    <location>
        <begin position="225"/>
        <end position="287"/>
    </location>
</feature>